<keyword evidence="3 4" id="KW-0326">Glycosidase</keyword>
<dbReference type="SUPFAM" id="SSF49899">
    <property type="entry name" value="Concanavalin A-like lectins/glucanases"/>
    <property type="match status" value="1"/>
</dbReference>
<evidence type="ECO:0000259" key="6">
    <source>
        <dbReference type="Pfam" id="PF00251"/>
    </source>
</evidence>
<evidence type="ECO:0000256" key="4">
    <source>
        <dbReference type="RuleBase" id="RU362110"/>
    </source>
</evidence>
<dbReference type="InterPro" id="IPR023296">
    <property type="entry name" value="Glyco_hydro_beta-prop_sf"/>
</dbReference>
<feature type="domain" description="Glycosyl hydrolase family 32 C-terminal" evidence="7">
    <location>
        <begin position="375"/>
        <end position="480"/>
    </location>
</feature>
<feature type="domain" description="Glycosyl hydrolase family 32 N-terminal" evidence="6">
    <location>
        <begin position="40"/>
        <end position="344"/>
    </location>
</feature>
<dbReference type="Proteomes" id="UP000076077">
    <property type="component" value="Chromosome"/>
</dbReference>
<feature type="region of interest" description="Disordered" evidence="5">
    <location>
        <begin position="1"/>
        <end position="22"/>
    </location>
</feature>
<dbReference type="STRING" id="252514.A3224_05530"/>
<dbReference type="KEGG" id="mthd:A3224_05530"/>
<dbReference type="GO" id="GO:0005737">
    <property type="term" value="C:cytoplasm"/>
    <property type="evidence" value="ECO:0007669"/>
    <property type="project" value="TreeGrafter"/>
</dbReference>
<protein>
    <recommendedName>
        <fullName evidence="10">Fructan beta-fructosidase</fullName>
    </recommendedName>
</protein>
<dbReference type="InterPro" id="IPR001362">
    <property type="entry name" value="Glyco_hydro_32"/>
</dbReference>
<keyword evidence="2 4" id="KW-0378">Hydrolase</keyword>
<comment type="similarity">
    <text evidence="1 4">Belongs to the glycosyl hydrolase 32 family.</text>
</comment>
<dbReference type="SMART" id="SM00640">
    <property type="entry name" value="Glyco_32"/>
    <property type="match status" value="1"/>
</dbReference>
<dbReference type="InterPro" id="IPR013189">
    <property type="entry name" value="Glyco_hydro_32_C"/>
</dbReference>
<evidence type="ECO:0000256" key="1">
    <source>
        <dbReference type="ARBA" id="ARBA00009902"/>
    </source>
</evidence>
<dbReference type="AlphaFoldDB" id="A0A143HK51"/>
<dbReference type="PANTHER" id="PTHR42800:SF1">
    <property type="entry name" value="EXOINULINASE INUD (AFU_ORTHOLOGUE AFUA_5G00480)"/>
    <property type="match status" value="1"/>
</dbReference>
<dbReference type="Gene3D" id="2.115.10.20">
    <property type="entry name" value="Glycosyl hydrolase domain, family 43"/>
    <property type="match status" value="1"/>
</dbReference>
<dbReference type="EMBL" id="CP014864">
    <property type="protein sequence ID" value="AMX02114.1"/>
    <property type="molecule type" value="Genomic_DNA"/>
</dbReference>
<dbReference type="Pfam" id="PF00251">
    <property type="entry name" value="Glyco_hydro_32N"/>
    <property type="match status" value="1"/>
</dbReference>
<dbReference type="CDD" id="cd18622">
    <property type="entry name" value="GH32_Inu-like"/>
    <property type="match status" value="1"/>
</dbReference>
<evidence type="ECO:0000256" key="3">
    <source>
        <dbReference type="ARBA" id="ARBA00023295"/>
    </source>
</evidence>
<organism evidence="8 9">
    <name type="scientific">Microbulbifer thermotolerans</name>
    <dbReference type="NCBI Taxonomy" id="252514"/>
    <lineage>
        <taxon>Bacteria</taxon>
        <taxon>Pseudomonadati</taxon>
        <taxon>Pseudomonadota</taxon>
        <taxon>Gammaproteobacteria</taxon>
        <taxon>Cellvibrionales</taxon>
        <taxon>Microbulbiferaceae</taxon>
        <taxon>Microbulbifer</taxon>
    </lineage>
</organism>
<dbReference type="InterPro" id="IPR018053">
    <property type="entry name" value="Glyco_hydro_32_AS"/>
</dbReference>
<evidence type="ECO:0000256" key="5">
    <source>
        <dbReference type="SAM" id="MobiDB-lite"/>
    </source>
</evidence>
<evidence type="ECO:0008006" key="10">
    <source>
        <dbReference type="Google" id="ProtNLM"/>
    </source>
</evidence>
<evidence type="ECO:0000313" key="9">
    <source>
        <dbReference type="Proteomes" id="UP000076077"/>
    </source>
</evidence>
<dbReference type="GO" id="GO:0005987">
    <property type="term" value="P:sucrose catabolic process"/>
    <property type="evidence" value="ECO:0007669"/>
    <property type="project" value="TreeGrafter"/>
</dbReference>
<accession>A0A143HK51</accession>
<dbReference type="PROSITE" id="PS00609">
    <property type="entry name" value="GLYCOSYL_HYDROL_F32"/>
    <property type="match status" value="1"/>
</dbReference>
<name>A0A143HK51_MICTH</name>
<reference evidence="9" key="1">
    <citation type="submission" date="2016-03" db="EMBL/GenBank/DDBJ databases">
        <authorList>
            <person name="Lee Y.-S."/>
            <person name="Choi Y.-L."/>
        </authorList>
    </citation>
    <scope>NUCLEOTIDE SEQUENCE [LARGE SCALE GENOMIC DNA]</scope>
    <source>
        <strain evidence="9">DAU221</strain>
    </source>
</reference>
<dbReference type="SUPFAM" id="SSF75005">
    <property type="entry name" value="Arabinanase/levansucrase/invertase"/>
    <property type="match status" value="1"/>
</dbReference>
<dbReference type="InterPro" id="IPR013320">
    <property type="entry name" value="ConA-like_dom_sf"/>
</dbReference>
<sequence>MQIMEQDFATAGSGAPSVSEDCARKALPERVPSHWRPRRHFSPARNWMNDPNGMVYLDGVFHLFFQYNPGGSVWGDIHWGHAVSRDLLHWQEKPVALASEPDGLGMIFSGGAVVDWENTSGFQRGENPPVVATFTHHDGNGVQVQSLAISTDGGWRWEKYADNPVIPNPGIKDFRDPKVFWHASSRRWVMVLAAGDRVHFYRSRDLKEWEFLGDFGEKAGDHGGVWECPDLFPLKTPEGEERWCLLVSINPGGPNGGSATQYFIGDFDGERFVPEHQEVRWLDYGTDNYAGVTWDGLQGRGDRRILVGWMSNWDYANKVPTEIWRGAMTLPRELYLYRDQERLLLGNRPVTEVQVARTLHSEGVLERGKVVQLPGGNALDLSISVGSAPELELEFLAGDGERLLLTLSRERGVLLLDRRESGWVEEGLGREIRAPLVHSLNRDSELRVVIDGSAMEIFVDGGKTALTAVFFSSEPLSRLAVLRAAGLSPAYSLYTI</sequence>
<evidence type="ECO:0000313" key="8">
    <source>
        <dbReference type="EMBL" id="AMX02114.1"/>
    </source>
</evidence>
<evidence type="ECO:0000259" key="7">
    <source>
        <dbReference type="Pfam" id="PF08244"/>
    </source>
</evidence>
<gene>
    <name evidence="8" type="ORF">A3224_05530</name>
</gene>
<dbReference type="GO" id="GO:0004575">
    <property type="term" value="F:sucrose alpha-glucosidase activity"/>
    <property type="evidence" value="ECO:0007669"/>
    <property type="project" value="TreeGrafter"/>
</dbReference>
<dbReference type="Pfam" id="PF08244">
    <property type="entry name" value="Glyco_hydro_32C"/>
    <property type="match status" value="1"/>
</dbReference>
<dbReference type="InterPro" id="IPR013148">
    <property type="entry name" value="Glyco_hydro_32_N"/>
</dbReference>
<dbReference type="PANTHER" id="PTHR42800">
    <property type="entry name" value="EXOINULINASE INUD (AFU_ORTHOLOGUE AFUA_5G00480)"/>
    <property type="match status" value="1"/>
</dbReference>
<dbReference type="Gene3D" id="2.60.120.560">
    <property type="entry name" value="Exo-inulinase, domain 1"/>
    <property type="match status" value="1"/>
</dbReference>
<proteinExistence type="inferred from homology"/>
<keyword evidence="9" id="KW-1185">Reference proteome</keyword>
<evidence type="ECO:0000256" key="2">
    <source>
        <dbReference type="ARBA" id="ARBA00022801"/>
    </source>
</evidence>